<protein>
    <submittedName>
        <fullName evidence="1">Uncharacterized protein</fullName>
    </submittedName>
</protein>
<sequence length="65" mass="7327">MNELLNKCHACGECNHNELHSIISCGGRTGLKIVLLCDDCYNTLQGVLNRINEEEKHNERNNSSK</sequence>
<organism evidence="1 2">
    <name type="scientific">Clostridium phage CPS2</name>
    <dbReference type="NCBI Taxonomy" id="2175605"/>
    <lineage>
        <taxon>Viruses</taxon>
        <taxon>Duplodnaviria</taxon>
        <taxon>Heunggongvirae</taxon>
        <taxon>Uroviricota</taxon>
        <taxon>Caudoviricetes</taxon>
        <taxon>Guelinviridae</taxon>
        <taxon>Brucesealvirus</taxon>
        <taxon>Brucesealvirus CPS2</taxon>
    </lineage>
</organism>
<reference evidence="1 2" key="1">
    <citation type="journal article" date="2018" name="Viruses">
        <title>Clostridium perfringens Virulent Bacteriophage CPS2 and Its Thermostable Endolysin LysCPS2.</title>
        <authorList>
            <person name="Ha E."/>
            <person name="Son B."/>
            <person name="Ryu S."/>
        </authorList>
    </citation>
    <scope>NUCLEOTIDE SEQUENCE [LARGE SCALE GENOMIC DNA]</scope>
</reference>
<proteinExistence type="predicted"/>
<dbReference type="Proteomes" id="UP000258330">
    <property type="component" value="Segment"/>
</dbReference>
<accession>A0A343X832</accession>
<evidence type="ECO:0000313" key="1">
    <source>
        <dbReference type="EMBL" id="AWG96508.1"/>
    </source>
</evidence>
<keyword evidence="2" id="KW-1185">Reference proteome</keyword>
<dbReference type="EMBL" id="MH248069">
    <property type="protein sequence ID" value="AWG96508.1"/>
    <property type="molecule type" value="Genomic_DNA"/>
</dbReference>
<evidence type="ECO:0000313" key="2">
    <source>
        <dbReference type="Proteomes" id="UP000258330"/>
    </source>
</evidence>
<name>A0A343X832_9CAUD</name>
<gene>
    <name evidence="1" type="ORF">CPS2_1</name>
</gene>